<dbReference type="EMBL" id="MTSE01000009">
    <property type="protein sequence ID" value="OUJ72740.1"/>
    <property type="molecule type" value="Genomic_DNA"/>
</dbReference>
<name>A0A243WBH3_9BACT</name>
<evidence type="ECO:0000313" key="2">
    <source>
        <dbReference type="EMBL" id="OUJ72740.1"/>
    </source>
</evidence>
<gene>
    <name evidence="2" type="ORF">BXP70_17745</name>
</gene>
<comment type="caution">
    <text evidence="2">The sequence shown here is derived from an EMBL/GenBank/DDBJ whole genome shotgun (WGS) entry which is preliminary data.</text>
</comment>
<keyword evidence="1" id="KW-0472">Membrane</keyword>
<dbReference type="RefSeq" id="WP_086595431.1">
    <property type="nucleotide sequence ID" value="NZ_MTSE01000009.1"/>
</dbReference>
<dbReference type="AlphaFoldDB" id="A0A243WBH3"/>
<keyword evidence="3" id="KW-1185">Reference proteome</keyword>
<reference evidence="2 3" key="1">
    <citation type="submission" date="2017-01" db="EMBL/GenBank/DDBJ databases">
        <title>A new Hymenobacter.</title>
        <authorList>
            <person name="Liang Y."/>
            <person name="Feng F."/>
        </authorList>
    </citation>
    <scope>NUCLEOTIDE SEQUENCE [LARGE SCALE GENOMIC DNA]</scope>
    <source>
        <strain evidence="2">MIMBbqt21</strain>
    </source>
</reference>
<accession>A0A243WBH3</accession>
<evidence type="ECO:0000256" key="1">
    <source>
        <dbReference type="SAM" id="Phobius"/>
    </source>
</evidence>
<organism evidence="2 3">
    <name type="scientific">Hymenobacter crusticola</name>
    <dbReference type="NCBI Taxonomy" id="1770526"/>
    <lineage>
        <taxon>Bacteria</taxon>
        <taxon>Pseudomonadati</taxon>
        <taxon>Bacteroidota</taxon>
        <taxon>Cytophagia</taxon>
        <taxon>Cytophagales</taxon>
        <taxon>Hymenobacteraceae</taxon>
        <taxon>Hymenobacter</taxon>
    </lineage>
</organism>
<protein>
    <submittedName>
        <fullName evidence="2">Uncharacterized protein</fullName>
    </submittedName>
</protein>
<keyword evidence="1" id="KW-0812">Transmembrane</keyword>
<proteinExistence type="predicted"/>
<sequence length="63" mass="7392">MKRGTLLGKEPREGRKVFAIIDFLDFAFGISIIFLVLPRYRFGFRNGFFMPIEFVDYRPIANS</sequence>
<dbReference type="Proteomes" id="UP000194873">
    <property type="component" value="Unassembled WGS sequence"/>
</dbReference>
<dbReference type="OrthoDB" id="887018at2"/>
<evidence type="ECO:0000313" key="3">
    <source>
        <dbReference type="Proteomes" id="UP000194873"/>
    </source>
</evidence>
<keyword evidence="1" id="KW-1133">Transmembrane helix</keyword>
<feature type="transmembrane region" description="Helical" evidence="1">
    <location>
        <begin position="17"/>
        <end position="37"/>
    </location>
</feature>